<dbReference type="PANTHER" id="PTHR11552:SF138">
    <property type="entry name" value="DEHYDROGENASE PKFF-RELATED"/>
    <property type="match status" value="1"/>
</dbReference>
<dbReference type="Pfam" id="PF05199">
    <property type="entry name" value="GMC_oxred_C"/>
    <property type="match status" value="1"/>
</dbReference>
<comment type="cofactor">
    <cofactor evidence="4">
        <name>FAD</name>
        <dbReference type="ChEBI" id="CHEBI:57692"/>
    </cofactor>
</comment>
<evidence type="ECO:0000256" key="1">
    <source>
        <dbReference type="ARBA" id="ARBA00010790"/>
    </source>
</evidence>
<proteinExistence type="inferred from homology"/>
<dbReference type="OrthoDB" id="269227at2759"/>
<evidence type="ECO:0000256" key="3">
    <source>
        <dbReference type="PIRSR" id="PIRSR000137-1"/>
    </source>
</evidence>
<dbReference type="GO" id="GO:0016614">
    <property type="term" value="F:oxidoreductase activity, acting on CH-OH group of donors"/>
    <property type="evidence" value="ECO:0007669"/>
    <property type="project" value="InterPro"/>
</dbReference>
<feature type="signal peptide" evidence="5">
    <location>
        <begin position="1"/>
        <end position="21"/>
    </location>
</feature>
<dbReference type="PANTHER" id="PTHR11552">
    <property type="entry name" value="GLUCOSE-METHANOL-CHOLINE GMC OXIDOREDUCTASE"/>
    <property type="match status" value="1"/>
</dbReference>
<feature type="domain" description="Glucose-methanol-choline oxidoreductase N-terminal" evidence="6">
    <location>
        <begin position="314"/>
        <end position="328"/>
    </location>
</feature>
<dbReference type="SUPFAM" id="SSF51905">
    <property type="entry name" value="FAD/NAD(P)-binding domain"/>
    <property type="match status" value="1"/>
</dbReference>
<evidence type="ECO:0000313" key="8">
    <source>
        <dbReference type="Proteomes" id="UP000070133"/>
    </source>
</evidence>
<dbReference type="InterPro" id="IPR036188">
    <property type="entry name" value="FAD/NAD-bd_sf"/>
</dbReference>
<reference evidence="7 8" key="1">
    <citation type="submission" date="2015-07" db="EMBL/GenBank/DDBJ databases">
        <title>Comparative genomics of the Sigatoka disease complex on banana suggests a link between parallel evolutionary changes in Pseudocercospora fijiensis and Pseudocercospora eumusae and increased virulence on the banana host.</title>
        <authorList>
            <person name="Chang T.-C."/>
            <person name="Salvucci A."/>
            <person name="Crous P.W."/>
            <person name="Stergiopoulos I."/>
        </authorList>
    </citation>
    <scope>NUCLEOTIDE SEQUENCE [LARGE SCALE GENOMIC DNA]</scope>
    <source>
        <strain evidence="7 8">CBS 114824</strain>
    </source>
</reference>
<feature type="active site" description="Proton donor" evidence="3">
    <location>
        <position position="554"/>
    </location>
</feature>
<keyword evidence="4" id="KW-0274">FAD</keyword>
<protein>
    <recommendedName>
        <fullName evidence="6">Glucose-methanol-choline oxidoreductase N-terminal domain-containing protein</fullName>
    </recommendedName>
</protein>
<organism evidence="7 8">
    <name type="scientific">Pseudocercospora eumusae</name>
    <dbReference type="NCBI Taxonomy" id="321146"/>
    <lineage>
        <taxon>Eukaryota</taxon>
        <taxon>Fungi</taxon>
        <taxon>Dikarya</taxon>
        <taxon>Ascomycota</taxon>
        <taxon>Pezizomycotina</taxon>
        <taxon>Dothideomycetes</taxon>
        <taxon>Dothideomycetidae</taxon>
        <taxon>Mycosphaerellales</taxon>
        <taxon>Mycosphaerellaceae</taxon>
        <taxon>Pseudocercospora</taxon>
    </lineage>
</organism>
<comment type="similarity">
    <text evidence="1">Belongs to the GMC oxidoreductase family.</text>
</comment>
<dbReference type="InterPro" id="IPR000172">
    <property type="entry name" value="GMC_OxRdtase_N"/>
</dbReference>
<dbReference type="SUPFAM" id="SSF54373">
    <property type="entry name" value="FAD-linked reductases, C-terminal domain"/>
    <property type="match status" value="1"/>
</dbReference>
<name>A0A139HLT7_9PEZI</name>
<dbReference type="PROSITE" id="PS00624">
    <property type="entry name" value="GMC_OXRED_2"/>
    <property type="match status" value="1"/>
</dbReference>
<dbReference type="Proteomes" id="UP000070133">
    <property type="component" value="Unassembled WGS sequence"/>
</dbReference>
<dbReference type="InterPro" id="IPR012132">
    <property type="entry name" value="GMC_OxRdtase"/>
</dbReference>
<accession>A0A139HLT7</accession>
<feature type="active site" description="Proton acceptor" evidence="3">
    <location>
        <position position="598"/>
    </location>
</feature>
<evidence type="ECO:0000259" key="6">
    <source>
        <dbReference type="PROSITE" id="PS00624"/>
    </source>
</evidence>
<dbReference type="Gene3D" id="3.30.560.10">
    <property type="entry name" value="Glucose Oxidase, domain 3"/>
    <property type="match status" value="1"/>
</dbReference>
<dbReference type="Pfam" id="PF00732">
    <property type="entry name" value="GMC_oxred_N"/>
    <property type="match status" value="1"/>
</dbReference>
<dbReference type="PIRSF" id="PIRSF000137">
    <property type="entry name" value="Alcohol_oxidase"/>
    <property type="match status" value="1"/>
</dbReference>
<dbReference type="GO" id="GO:0044550">
    <property type="term" value="P:secondary metabolite biosynthetic process"/>
    <property type="evidence" value="ECO:0007669"/>
    <property type="project" value="TreeGrafter"/>
</dbReference>
<dbReference type="STRING" id="321146.A0A139HLT7"/>
<dbReference type="Gene3D" id="3.50.50.60">
    <property type="entry name" value="FAD/NAD(P)-binding domain"/>
    <property type="match status" value="1"/>
</dbReference>
<gene>
    <name evidence="7" type="ORF">AC578_1599</name>
</gene>
<dbReference type="EMBL" id="LFZN01000030">
    <property type="protein sequence ID" value="KXT03434.1"/>
    <property type="molecule type" value="Genomic_DNA"/>
</dbReference>
<feature type="binding site" evidence="4">
    <location>
        <begin position="599"/>
        <end position="600"/>
    </location>
    <ligand>
        <name>FAD</name>
        <dbReference type="ChEBI" id="CHEBI:57692"/>
    </ligand>
</feature>
<evidence type="ECO:0000313" key="7">
    <source>
        <dbReference type="EMBL" id="KXT03434.1"/>
    </source>
</evidence>
<feature type="binding site" evidence="4">
    <location>
        <begin position="553"/>
        <end position="554"/>
    </location>
    <ligand>
        <name>FAD</name>
        <dbReference type="ChEBI" id="CHEBI:57692"/>
    </ligand>
</feature>
<sequence length="618" mass="66360">MKSPVLASQLLLLLGARTSFGLSIEQRQNDNAFDYVIVGGGTAGLALANRLSADGSQSVAVIEAGSLYEVTNPVLSSTPAGDVFWAGSDPADTNPLVFTHESQDWNFVTQPQAGANGRSIHYARGKCLGGSSARNFMIYQRPTVGSLQQWADAVGDPSYTFSSWLPDFKKSVSFTPPGPLRAENASAEYNPAAFQSGGPLRVSYANYASTFSSWIELALNSIGIGHAQDFNSGSLYGAQYCSSTINPDNEHRDSSQTSFLDAASGRSNLKVYSVTKAKKILFDSSKKATGVRVVSDGIAPYTITANKEVIVSAGAFQSPQILMVSGIGPASTLSKFNIPVLSNLAGVGQNMWDHIFFGPSYRVNLETFTRLANDPVYVASQFASDYSIFKRGPLTNPVCDFLGWEKVPPALRAFLSPSSKSDLSRFSPDWPEIEYLGAPGYVGDFASLPADQPKDGYQYATILAALVAPISRGNVTIISDDTDDLPLINPAWLTSPTDQQVAIAAYKRTRAAFASKAMQAILADKEEYFPGTDRVQTDSQILDTIRDTLQTVWHASCTCKMGKASDSMAVVDSRARVFGVSGLRVVDASSFPMLPPGHPQSTIYALAEKIARHIMNGD</sequence>
<dbReference type="InterPro" id="IPR007867">
    <property type="entry name" value="GMC_OxRtase_C"/>
</dbReference>
<evidence type="ECO:0000256" key="4">
    <source>
        <dbReference type="PIRSR" id="PIRSR000137-2"/>
    </source>
</evidence>
<keyword evidence="5" id="KW-0732">Signal</keyword>
<evidence type="ECO:0000256" key="5">
    <source>
        <dbReference type="SAM" id="SignalP"/>
    </source>
</evidence>
<dbReference type="GO" id="GO:0050660">
    <property type="term" value="F:flavin adenine dinucleotide binding"/>
    <property type="evidence" value="ECO:0007669"/>
    <property type="project" value="InterPro"/>
</dbReference>
<keyword evidence="2" id="KW-0325">Glycoprotein</keyword>
<evidence type="ECO:0000256" key="2">
    <source>
        <dbReference type="ARBA" id="ARBA00023180"/>
    </source>
</evidence>
<dbReference type="AlphaFoldDB" id="A0A139HLT7"/>
<keyword evidence="8" id="KW-1185">Reference proteome</keyword>
<comment type="caution">
    <text evidence="7">The sequence shown here is derived from an EMBL/GenBank/DDBJ whole genome shotgun (WGS) entry which is preliminary data.</text>
</comment>
<keyword evidence="4" id="KW-0285">Flavoprotein</keyword>
<feature type="chain" id="PRO_5007806828" description="Glucose-methanol-choline oxidoreductase N-terminal domain-containing protein" evidence="5">
    <location>
        <begin position="22"/>
        <end position="618"/>
    </location>
</feature>